<sequence>MDPSASSRPVHPWWGRWALGIFVILVIATNIAAFSFANVLPRTPEGLLALSSRNRFLVLALGADVSTVGYWILAPARLALAYAVSHLIGRAYADVALGWFTKYLGATTESIDQLNRSFGTAEIVIIPFFAGSNLVAALTGIHRTPLPKLITLVAVGIYVRLALIRVLAWSFQSQLTAVVEWMQRWSPWIVAASLVGVIVVNARNFRRGRAE</sequence>
<protein>
    <recommendedName>
        <fullName evidence="4">VTT domain-containing protein</fullName>
    </recommendedName>
</protein>
<keyword evidence="1" id="KW-0812">Transmembrane</keyword>
<feature type="transmembrane region" description="Helical" evidence="1">
    <location>
        <begin position="149"/>
        <end position="168"/>
    </location>
</feature>
<feature type="transmembrane region" description="Helical" evidence="1">
    <location>
        <begin position="188"/>
        <end position="205"/>
    </location>
</feature>
<gene>
    <name evidence="2" type="ORF">CSA55_01785</name>
</gene>
<dbReference type="EMBL" id="PDSL01000025">
    <property type="protein sequence ID" value="PIE33768.1"/>
    <property type="molecule type" value="Genomic_DNA"/>
</dbReference>
<keyword evidence="1" id="KW-1133">Transmembrane helix</keyword>
<dbReference type="Proteomes" id="UP000230914">
    <property type="component" value="Unassembled WGS sequence"/>
</dbReference>
<name>A0A2G6KDL8_9ACTN</name>
<organism evidence="2 3">
    <name type="scientific">Ilumatobacter coccineus</name>
    <dbReference type="NCBI Taxonomy" id="467094"/>
    <lineage>
        <taxon>Bacteria</taxon>
        <taxon>Bacillati</taxon>
        <taxon>Actinomycetota</taxon>
        <taxon>Acidimicrobiia</taxon>
        <taxon>Acidimicrobiales</taxon>
        <taxon>Ilumatobacteraceae</taxon>
        <taxon>Ilumatobacter</taxon>
    </lineage>
</organism>
<evidence type="ECO:0008006" key="4">
    <source>
        <dbReference type="Google" id="ProtNLM"/>
    </source>
</evidence>
<keyword evidence="1" id="KW-0472">Membrane</keyword>
<feature type="transmembrane region" description="Helical" evidence="1">
    <location>
        <begin position="56"/>
        <end position="73"/>
    </location>
</feature>
<dbReference type="AlphaFoldDB" id="A0A2G6KDL8"/>
<accession>A0A2G6KDL8</accession>
<evidence type="ECO:0000313" key="2">
    <source>
        <dbReference type="EMBL" id="PIE33768.1"/>
    </source>
</evidence>
<feature type="transmembrane region" description="Helical" evidence="1">
    <location>
        <begin position="123"/>
        <end position="142"/>
    </location>
</feature>
<feature type="transmembrane region" description="Helical" evidence="1">
    <location>
        <begin position="17"/>
        <end position="36"/>
    </location>
</feature>
<comment type="caution">
    <text evidence="2">The sequence shown here is derived from an EMBL/GenBank/DDBJ whole genome shotgun (WGS) entry which is preliminary data.</text>
</comment>
<evidence type="ECO:0000313" key="3">
    <source>
        <dbReference type="Proteomes" id="UP000230914"/>
    </source>
</evidence>
<evidence type="ECO:0000256" key="1">
    <source>
        <dbReference type="SAM" id="Phobius"/>
    </source>
</evidence>
<reference evidence="2 3" key="1">
    <citation type="submission" date="2017-10" db="EMBL/GenBank/DDBJ databases">
        <title>Novel microbial diversity and functional potential in the marine mammal oral microbiome.</title>
        <authorList>
            <person name="Dudek N.K."/>
            <person name="Sun C.L."/>
            <person name="Burstein D."/>
            <person name="Kantor R.S."/>
            <person name="Aliaga Goltsman D.S."/>
            <person name="Bik E.M."/>
            <person name="Thomas B.C."/>
            <person name="Banfield J.F."/>
            <person name="Relman D.A."/>
        </authorList>
    </citation>
    <scope>NUCLEOTIDE SEQUENCE [LARGE SCALE GENOMIC DNA]</scope>
    <source>
        <strain evidence="2">DOLJORAL78_61_10</strain>
    </source>
</reference>
<proteinExistence type="predicted"/>